<dbReference type="NCBIfam" id="NF003918">
    <property type="entry name" value="PRK05443.1-2"/>
    <property type="match status" value="1"/>
</dbReference>
<feature type="active site" description="Phosphohistidine intermediate" evidence="6">
    <location>
        <position position="465"/>
    </location>
</feature>
<keyword evidence="6" id="KW-0460">Magnesium</keyword>
<dbReference type="PANTHER" id="PTHR30218">
    <property type="entry name" value="POLYPHOSPHATE KINASE"/>
    <property type="match status" value="1"/>
</dbReference>
<dbReference type="GO" id="GO:0008976">
    <property type="term" value="F:polyphosphate kinase activity"/>
    <property type="evidence" value="ECO:0007669"/>
    <property type="project" value="UniProtKB-EC"/>
</dbReference>
<dbReference type="RefSeq" id="WP_191702224.1">
    <property type="nucleotide sequence ID" value="NZ_JACSPW010000001.1"/>
</dbReference>
<dbReference type="SUPFAM" id="SSF143724">
    <property type="entry name" value="PHP14-like"/>
    <property type="match status" value="1"/>
</dbReference>
<dbReference type="HAMAP" id="MF_00347">
    <property type="entry name" value="Polyphosphate_kinase"/>
    <property type="match status" value="1"/>
</dbReference>
<dbReference type="InterPro" id="IPR036832">
    <property type="entry name" value="PPK_N_dom_sf"/>
</dbReference>
<feature type="domain" description="Polyphosphate kinase C-terminal" evidence="11">
    <location>
        <begin position="362"/>
        <end position="526"/>
    </location>
</feature>
<feature type="binding site" evidence="6">
    <location>
        <position position="405"/>
    </location>
    <ligand>
        <name>Mg(2+)</name>
        <dbReference type="ChEBI" id="CHEBI:18420"/>
    </ligand>
</feature>
<evidence type="ECO:0000256" key="7">
    <source>
        <dbReference type="RuleBase" id="RU003800"/>
    </source>
</evidence>
<feature type="domain" description="Polyphosphate kinase middle" evidence="8">
    <location>
        <begin position="149"/>
        <end position="332"/>
    </location>
</feature>
<feature type="domain" description="Polyphosphate kinase C-terminal" evidence="10">
    <location>
        <begin position="534"/>
        <end position="705"/>
    </location>
</feature>
<dbReference type="Pfam" id="PF13090">
    <property type="entry name" value="PP_kinase_C"/>
    <property type="match status" value="1"/>
</dbReference>
<keyword evidence="3 6" id="KW-0547">Nucleotide-binding</keyword>
<keyword evidence="4 6" id="KW-0418">Kinase</keyword>
<evidence type="ECO:0000256" key="6">
    <source>
        <dbReference type="HAMAP-Rule" id="MF_00347"/>
    </source>
</evidence>
<dbReference type="SUPFAM" id="SSF56024">
    <property type="entry name" value="Phospholipase D/nuclease"/>
    <property type="match status" value="2"/>
</dbReference>
<organism evidence="12 13">
    <name type="scientific">Solibacillus merdavium</name>
    <dbReference type="NCBI Taxonomy" id="2762218"/>
    <lineage>
        <taxon>Bacteria</taxon>
        <taxon>Bacillati</taxon>
        <taxon>Bacillota</taxon>
        <taxon>Bacilli</taxon>
        <taxon>Bacillales</taxon>
        <taxon>Caryophanaceae</taxon>
        <taxon>Solibacillus</taxon>
    </lineage>
</organism>
<keyword evidence="6" id="KW-0479">Metal-binding</keyword>
<dbReference type="InterPro" id="IPR025200">
    <property type="entry name" value="PPK_C_dom2"/>
</dbReference>
<comment type="similarity">
    <text evidence="6 7">Belongs to the polyphosphate kinase 1 (PPK1) family.</text>
</comment>
<dbReference type="InterPro" id="IPR041108">
    <property type="entry name" value="PP_kinase_C_1"/>
</dbReference>
<dbReference type="Pfam" id="PF02503">
    <property type="entry name" value="PP_kinase"/>
    <property type="match status" value="1"/>
</dbReference>
<evidence type="ECO:0000259" key="8">
    <source>
        <dbReference type="Pfam" id="PF02503"/>
    </source>
</evidence>
<keyword evidence="2 6" id="KW-0808">Transferase</keyword>
<proteinExistence type="inferred from homology"/>
<feature type="binding site" evidence="6">
    <location>
        <position position="594"/>
    </location>
    <ligand>
        <name>ATP</name>
        <dbReference type="ChEBI" id="CHEBI:30616"/>
    </ligand>
</feature>
<evidence type="ECO:0000256" key="4">
    <source>
        <dbReference type="ARBA" id="ARBA00022777"/>
    </source>
</evidence>
<dbReference type="Proteomes" id="UP000600565">
    <property type="component" value="Unassembled WGS sequence"/>
</dbReference>
<evidence type="ECO:0000256" key="3">
    <source>
        <dbReference type="ARBA" id="ARBA00022741"/>
    </source>
</evidence>
<evidence type="ECO:0000256" key="5">
    <source>
        <dbReference type="ARBA" id="ARBA00022840"/>
    </source>
</evidence>
<evidence type="ECO:0000259" key="10">
    <source>
        <dbReference type="Pfam" id="PF13090"/>
    </source>
</evidence>
<name>A0ABR8XI10_9BACL</name>
<comment type="caution">
    <text evidence="12">The sequence shown here is derived from an EMBL/GenBank/DDBJ whole genome shotgun (WGS) entry which is preliminary data.</text>
</comment>
<dbReference type="EC" id="2.7.4.1" evidence="6 7"/>
<dbReference type="InterPro" id="IPR025198">
    <property type="entry name" value="PPK_N_dom"/>
</dbReference>
<dbReference type="Pfam" id="PF17941">
    <property type="entry name" value="PP_kinase_C_1"/>
    <property type="match status" value="1"/>
</dbReference>
<dbReference type="SUPFAM" id="SSF140356">
    <property type="entry name" value="PPK N-terminal domain-like"/>
    <property type="match status" value="1"/>
</dbReference>
<comment type="PTM">
    <text evidence="6 7">An intermediate of this reaction is the autophosphorylated ppk in which a phosphate is covalently linked to a histidine residue through a N-P bond.</text>
</comment>
<dbReference type="CDD" id="cd09165">
    <property type="entry name" value="PLDc_PaPPK1_C1_like"/>
    <property type="match status" value="1"/>
</dbReference>
<dbReference type="InterPro" id="IPR024953">
    <property type="entry name" value="PP_kinase_middle"/>
</dbReference>
<protein>
    <recommendedName>
        <fullName evidence="6 7">Polyphosphate kinase</fullName>
        <ecNumber evidence="6 7">2.7.4.1</ecNumber>
    </recommendedName>
    <alternativeName>
        <fullName evidence="6">ATP-polyphosphate phosphotransferase</fullName>
    </alternativeName>
    <alternativeName>
        <fullName evidence="6">Polyphosphoric acid kinase</fullName>
    </alternativeName>
</protein>
<accession>A0ABR8XI10</accession>
<comment type="function">
    <text evidence="6 7">Catalyzes the reversible transfer of the terminal phosphate of ATP to form a long-chain polyphosphate (polyP).</text>
</comment>
<gene>
    <name evidence="6" type="primary">ppk</name>
    <name evidence="12" type="ORF">H9632_00755</name>
</gene>
<dbReference type="Gene3D" id="1.20.58.310">
    <property type="entry name" value="Polyphosphate kinase N-terminal domain"/>
    <property type="match status" value="1"/>
</dbReference>
<dbReference type="Pfam" id="PF13089">
    <property type="entry name" value="PP_kinase_N"/>
    <property type="match status" value="1"/>
</dbReference>
<dbReference type="NCBIfam" id="NF003921">
    <property type="entry name" value="PRK05443.2-2"/>
    <property type="match status" value="1"/>
</dbReference>
<dbReference type="InterPro" id="IPR036830">
    <property type="entry name" value="PP_kinase_middle_dom_sf"/>
</dbReference>
<feature type="binding site" evidence="6">
    <location>
        <position position="72"/>
    </location>
    <ligand>
        <name>ATP</name>
        <dbReference type="ChEBI" id="CHEBI:30616"/>
    </ligand>
</feature>
<keyword evidence="13" id="KW-1185">Reference proteome</keyword>
<keyword evidence="1 6" id="KW-0597">Phosphoprotein</keyword>
<dbReference type="NCBIfam" id="NF003917">
    <property type="entry name" value="PRK05443.1-1"/>
    <property type="match status" value="1"/>
</dbReference>
<evidence type="ECO:0000256" key="2">
    <source>
        <dbReference type="ARBA" id="ARBA00022679"/>
    </source>
</evidence>
<keyword evidence="5 6" id="KW-0067">ATP-binding</keyword>
<feature type="binding site" evidence="6">
    <location>
        <position position="498"/>
    </location>
    <ligand>
        <name>ATP</name>
        <dbReference type="ChEBI" id="CHEBI:30616"/>
    </ligand>
</feature>
<dbReference type="PANTHER" id="PTHR30218:SF0">
    <property type="entry name" value="POLYPHOSPHATE KINASE"/>
    <property type="match status" value="1"/>
</dbReference>
<dbReference type="PIRSF" id="PIRSF015589">
    <property type="entry name" value="PP_kinase"/>
    <property type="match status" value="1"/>
</dbReference>
<evidence type="ECO:0000313" key="13">
    <source>
        <dbReference type="Proteomes" id="UP000600565"/>
    </source>
</evidence>
<dbReference type="Gene3D" id="3.30.1840.10">
    <property type="entry name" value="Polyphosphate kinase middle domain"/>
    <property type="match status" value="1"/>
</dbReference>
<dbReference type="CDD" id="cd09168">
    <property type="entry name" value="PLDc_PaPPK1_C2_like"/>
    <property type="match status" value="1"/>
</dbReference>
<evidence type="ECO:0000259" key="11">
    <source>
        <dbReference type="Pfam" id="PF17941"/>
    </source>
</evidence>
<comment type="catalytic activity">
    <reaction evidence="6 7">
        <text>[phosphate](n) + ATP = [phosphate](n+1) + ADP</text>
        <dbReference type="Rhea" id="RHEA:19573"/>
        <dbReference type="Rhea" id="RHEA-COMP:9859"/>
        <dbReference type="Rhea" id="RHEA-COMP:14280"/>
        <dbReference type="ChEBI" id="CHEBI:16838"/>
        <dbReference type="ChEBI" id="CHEBI:30616"/>
        <dbReference type="ChEBI" id="CHEBI:456216"/>
        <dbReference type="EC" id="2.7.4.1"/>
    </reaction>
</comment>
<dbReference type="NCBIfam" id="TIGR03705">
    <property type="entry name" value="poly_P_kin"/>
    <property type="match status" value="1"/>
</dbReference>
<evidence type="ECO:0000313" key="12">
    <source>
        <dbReference type="EMBL" id="MBD8031576.1"/>
    </source>
</evidence>
<evidence type="ECO:0000259" key="9">
    <source>
        <dbReference type="Pfam" id="PF13089"/>
    </source>
</evidence>
<dbReference type="Gene3D" id="3.30.870.10">
    <property type="entry name" value="Endonuclease Chain A"/>
    <property type="match status" value="2"/>
</dbReference>
<dbReference type="EMBL" id="JACSPW010000001">
    <property type="protein sequence ID" value="MBD8031576.1"/>
    <property type="molecule type" value="Genomic_DNA"/>
</dbReference>
<reference evidence="12 13" key="1">
    <citation type="submission" date="2020-08" db="EMBL/GenBank/DDBJ databases">
        <title>A Genomic Blueprint of the Chicken Gut Microbiome.</title>
        <authorList>
            <person name="Gilroy R."/>
            <person name="Ravi A."/>
            <person name="Getino M."/>
            <person name="Pursley I."/>
            <person name="Horton D.L."/>
            <person name="Alikhan N.-F."/>
            <person name="Baker D."/>
            <person name="Gharbi K."/>
            <person name="Hall N."/>
            <person name="Watson M."/>
            <person name="Adriaenssens E.M."/>
            <person name="Foster-Nyarko E."/>
            <person name="Jarju S."/>
            <person name="Secka A."/>
            <person name="Antonio M."/>
            <person name="Oren A."/>
            <person name="Chaudhuri R."/>
            <person name="La Ragione R.M."/>
            <person name="Hildebrand F."/>
            <person name="Pallen M.J."/>
        </authorList>
    </citation>
    <scope>NUCLEOTIDE SEQUENCE [LARGE SCALE GENOMIC DNA]</scope>
    <source>
        <strain evidence="12 13">Sa1YVA6</strain>
    </source>
</reference>
<dbReference type="NCBIfam" id="NF003920">
    <property type="entry name" value="PRK05443.2-1"/>
    <property type="match status" value="1"/>
</dbReference>
<sequence length="719" mass="83159">MTKNIETDSFFEENNEELNSRIHILEEIAKPQYYNNRELSWLAFNERVLEEAEDKNNPLLERLKFLAIFSSNLDEFFMVRVAGLQDQIRAGFHKPENKSGLTPKEQLAKIAERTQALVRRQTEVYRYLVYELLPKENVHIRDLKLLNPEQKNFVNELFEETIFPVLTPVAVDAYRPFPTLLGRTLNLLVRLENNIPDPENMDRVAIVQVPSVLDRFIKVPSTGNETVFVLLEDVISNNINRLFFGYKVKSTQAFRLTRNADLTIHEEGAQDLLVEIEKELKKRKWGVGSRLEVRDGEMNDDVLEYLLDEFEIEESDVFKIDGPLDLTAMFAFVKVISAGREHLEYESFIPQPPQDLQSDENIYEKALTQDLFFHHPFESFVPIVDFISEAAEDPSVLAIKQTLYRVSGNSPIIQALKQAAENGKQVTVLVELKARFDEENNVHWAKQLEQAGCLVIYGMNNLKTHSKITLVVRRRQGKIERFVHLGTGNYNDATAKIYTDMGIITSNKEFGIDATNFFNYLSGYTSKPKFNHIVVAPFDIRDEFLNLIEREIALHKQHGNGFIRAKMNSLTDKDLMMKLYEASIAGVKIELIIRGICCIRPGIPGISENITVLSIVGRFLEHSRIFWFHHNGENNIYLSSADMMTRNMIKRVEILFPIYSEEIKERIQRIMLTQIEDNQKARIQDSNGNYRYREDHNSELRINSQEIFLIESLGTIVEE</sequence>
<feature type="domain" description="Polyphosphate kinase N-terminal" evidence="9">
    <location>
        <begin position="34"/>
        <end position="140"/>
    </location>
</feature>
<comment type="cofactor">
    <cofactor evidence="6">
        <name>Mg(2+)</name>
        <dbReference type="ChEBI" id="CHEBI:18420"/>
    </cofactor>
</comment>
<dbReference type="InterPro" id="IPR003414">
    <property type="entry name" value="PP_kinase"/>
</dbReference>
<evidence type="ECO:0000256" key="1">
    <source>
        <dbReference type="ARBA" id="ARBA00022553"/>
    </source>
</evidence>
<feature type="binding site" evidence="6">
    <location>
        <position position="435"/>
    </location>
    <ligand>
        <name>Mg(2+)</name>
        <dbReference type="ChEBI" id="CHEBI:18420"/>
    </ligand>
</feature>
<feature type="binding site" evidence="6">
    <location>
        <position position="622"/>
    </location>
    <ligand>
        <name>ATP</name>
        <dbReference type="ChEBI" id="CHEBI:30616"/>
    </ligand>
</feature>